<evidence type="ECO:0000256" key="9">
    <source>
        <dbReference type="ARBA" id="ARBA00023204"/>
    </source>
</evidence>
<dbReference type="NCBIfam" id="NF010485">
    <property type="entry name" value="PRK13909.1-2"/>
    <property type="match status" value="1"/>
</dbReference>
<keyword evidence="9" id="KW-0234">DNA repair</keyword>
<dbReference type="GO" id="GO:0043138">
    <property type="term" value="F:3'-5' DNA helicase activity"/>
    <property type="evidence" value="ECO:0007669"/>
    <property type="project" value="UniProtKB-EC"/>
</dbReference>
<keyword evidence="7 14" id="KW-0067">ATP-binding</keyword>
<comment type="catalytic activity">
    <reaction evidence="13">
        <text>ATP + H2O = ADP + phosphate + H(+)</text>
        <dbReference type="Rhea" id="RHEA:13065"/>
        <dbReference type="ChEBI" id="CHEBI:15377"/>
        <dbReference type="ChEBI" id="CHEBI:15378"/>
        <dbReference type="ChEBI" id="CHEBI:30616"/>
        <dbReference type="ChEBI" id="CHEBI:43474"/>
        <dbReference type="ChEBI" id="CHEBI:456216"/>
        <dbReference type="EC" id="5.6.2.4"/>
    </reaction>
</comment>
<dbReference type="GO" id="GO:0003677">
    <property type="term" value="F:DNA binding"/>
    <property type="evidence" value="ECO:0007669"/>
    <property type="project" value="UniProtKB-KW"/>
</dbReference>
<evidence type="ECO:0000256" key="5">
    <source>
        <dbReference type="ARBA" id="ARBA00022806"/>
    </source>
</evidence>
<dbReference type="InterPro" id="IPR011604">
    <property type="entry name" value="PDDEXK-like_dom_sf"/>
</dbReference>
<dbReference type="EMBL" id="PDKM01000003">
    <property type="protein sequence ID" value="RXK10302.1"/>
    <property type="molecule type" value="Genomic_DNA"/>
</dbReference>
<keyword evidence="5 14" id="KW-0347">Helicase</keyword>
<evidence type="ECO:0000256" key="3">
    <source>
        <dbReference type="ARBA" id="ARBA00022763"/>
    </source>
</evidence>
<evidence type="ECO:0000256" key="12">
    <source>
        <dbReference type="ARBA" id="ARBA00034808"/>
    </source>
</evidence>
<keyword evidence="4 14" id="KW-0378">Hydrolase</keyword>
<gene>
    <name evidence="16" type="primary">addA</name>
    <name evidence="16" type="ORF">ABIV_2194</name>
    <name evidence="17" type="ORF">CRV05_07530</name>
</gene>
<dbReference type="RefSeq" id="WP_114840517.1">
    <property type="nucleotide sequence ID" value="NZ_CP031217.1"/>
</dbReference>
<evidence type="ECO:0000256" key="10">
    <source>
        <dbReference type="ARBA" id="ARBA00023235"/>
    </source>
</evidence>
<keyword evidence="19" id="KW-1185">Reference proteome</keyword>
<evidence type="ECO:0000256" key="14">
    <source>
        <dbReference type="PROSITE-ProRule" id="PRU00560"/>
    </source>
</evidence>
<evidence type="ECO:0000256" key="1">
    <source>
        <dbReference type="ARBA" id="ARBA00022722"/>
    </source>
</evidence>
<reference evidence="17 19" key="1">
    <citation type="submission" date="2017-10" db="EMBL/GenBank/DDBJ databases">
        <title>Genomics of the genus Arcobacter.</title>
        <authorList>
            <person name="Perez-Cataluna A."/>
            <person name="Figueras M.J."/>
        </authorList>
    </citation>
    <scope>NUCLEOTIDE SEQUENCE [LARGE SCALE GENOMIC DNA]</scope>
    <source>
        <strain evidence="17 19">CECT 7835</strain>
    </source>
</reference>
<evidence type="ECO:0000256" key="6">
    <source>
        <dbReference type="ARBA" id="ARBA00022839"/>
    </source>
</evidence>
<dbReference type="Pfam" id="PF00580">
    <property type="entry name" value="UvrD-helicase"/>
    <property type="match status" value="1"/>
</dbReference>
<dbReference type="GO" id="GO:0005829">
    <property type="term" value="C:cytosol"/>
    <property type="evidence" value="ECO:0007669"/>
    <property type="project" value="TreeGrafter"/>
</dbReference>
<evidence type="ECO:0000256" key="8">
    <source>
        <dbReference type="ARBA" id="ARBA00023125"/>
    </source>
</evidence>
<evidence type="ECO:0000256" key="4">
    <source>
        <dbReference type="ARBA" id="ARBA00022801"/>
    </source>
</evidence>
<dbReference type="GO" id="GO:0004527">
    <property type="term" value="F:exonuclease activity"/>
    <property type="evidence" value="ECO:0007669"/>
    <property type="project" value="UniProtKB-KW"/>
</dbReference>
<evidence type="ECO:0000259" key="15">
    <source>
        <dbReference type="PROSITE" id="PS51198"/>
    </source>
</evidence>
<dbReference type="InterPro" id="IPR014017">
    <property type="entry name" value="DNA_helicase_UvrD-like_C"/>
</dbReference>
<dbReference type="PANTHER" id="PTHR11070">
    <property type="entry name" value="UVRD / RECB / PCRA DNA HELICASE FAMILY MEMBER"/>
    <property type="match status" value="1"/>
</dbReference>
<evidence type="ECO:0000256" key="13">
    <source>
        <dbReference type="ARBA" id="ARBA00048988"/>
    </source>
</evidence>
<dbReference type="InterPro" id="IPR014016">
    <property type="entry name" value="UvrD-like_ATP-bd"/>
</dbReference>
<dbReference type="Gene3D" id="3.40.50.300">
    <property type="entry name" value="P-loop containing nucleotide triphosphate hydrolases"/>
    <property type="match status" value="4"/>
</dbReference>
<dbReference type="InterPro" id="IPR027417">
    <property type="entry name" value="P-loop_NTPase"/>
</dbReference>
<keyword evidence="8" id="KW-0238">DNA-binding</keyword>
<keyword evidence="6" id="KW-0269">Exonuclease</keyword>
<evidence type="ECO:0000256" key="7">
    <source>
        <dbReference type="ARBA" id="ARBA00022840"/>
    </source>
</evidence>
<dbReference type="EC" id="5.6.2.4" evidence="12"/>
<evidence type="ECO:0000313" key="17">
    <source>
        <dbReference type="EMBL" id="RXK10302.1"/>
    </source>
</evidence>
<name>A0AAX2A7R4_9BACT</name>
<feature type="binding site" evidence="14">
    <location>
        <begin position="9"/>
        <end position="16"/>
    </location>
    <ligand>
        <name>ATP</name>
        <dbReference type="ChEBI" id="CHEBI:30616"/>
    </ligand>
</feature>
<dbReference type="InterPro" id="IPR000212">
    <property type="entry name" value="DNA_helicase_UvrD/REP"/>
</dbReference>
<dbReference type="InterPro" id="IPR011335">
    <property type="entry name" value="Restrct_endonuc-II-like"/>
</dbReference>
<dbReference type="KEGG" id="hbv:ABIV_2194"/>
<dbReference type="GO" id="GO:0005524">
    <property type="term" value="F:ATP binding"/>
    <property type="evidence" value="ECO:0007669"/>
    <property type="project" value="UniProtKB-UniRule"/>
</dbReference>
<dbReference type="GO" id="GO:0000725">
    <property type="term" value="P:recombinational repair"/>
    <property type="evidence" value="ECO:0007669"/>
    <property type="project" value="TreeGrafter"/>
</dbReference>
<proteinExistence type="predicted"/>
<dbReference type="SUPFAM" id="SSF52540">
    <property type="entry name" value="P-loop containing nucleoside triphosphate hydrolases"/>
    <property type="match status" value="1"/>
</dbReference>
<dbReference type="Gene3D" id="3.90.320.10">
    <property type="match status" value="1"/>
</dbReference>
<evidence type="ECO:0000256" key="2">
    <source>
        <dbReference type="ARBA" id="ARBA00022741"/>
    </source>
</evidence>
<comment type="catalytic activity">
    <reaction evidence="11">
        <text>Couples ATP hydrolysis with the unwinding of duplex DNA by translocating in the 3'-5' direction.</text>
        <dbReference type="EC" id="5.6.2.4"/>
    </reaction>
</comment>
<protein>
    <recommendedName>
        <fullName evidence="12">DNA 3'-5' helicase</fullName>
        <ecNumber evidence="12">5.6.2.4</ecNumber>
    </recommendedName>
</protein>
<keyword evidence="10" id="KW-0413">Isomerase</keyword>
<organism evidence="17 19">
    <name type="scientific">Halarcobacter bivalviorum</name>
    <dbReference type="NCBI Taxonomy" id="663364"/>
    <lineage>
        <taxon>Bacteria</taxon>
        <taxon>Pseudomonadati</taxon>
        <taxon>Campylobacterota</taxon>
        <taxon>Epsilonproteobacteria</taxon>
        <taxon>Campylobacterales</taxon>
        <taxon>Arcobacteraceae</taxon>
        <taxon>Halarcobacter</taxon>
    </lineage>
</organism>
<reference evidence="16 18" key="2">
    <citation type="submission" date="2018-07" db="EMBL/GenBank/DDBJ databases">
        <title>Complete genome of the Arcobacter bivalviorum type strain LMG 26154.</title>
        <authorList>
            <person name="Miller W.G."/>
            <person name="Yee E."/>
            <person name="Bono J.L."/>
        </authorList>
    </citation>
    <scope>NUCLEOTIDE SEQUENCE [LARGE SCALE GENOMIC DNA]</scope>
    <source>
        <strain evidence="16 18">LMG 26154</strain>
    </source>
</reference>
<evidence type="ECO:0000313" key="16">
    <source>
        <dbReference type="EMBL" id="AXH13169.1"/>
    </source>
</evidence>
<dbReference type="AlphaFoldDB" id="A0AAX2A7R4"/>
<feature type="domain" description="UvrD-like helicase ATP-binding" evidence="15">
    <location>
        <begin position="1"/>
        <end position="407"/>
    </location>
</feature>
<dbReference type="Proteomes" id="UP000289193">
    <property type="component" value="Unassembled WGS sequence"/>
</dbReference>
<evidence type="ECO:0000313" key="19">
    <source>
        <dbReference type="Proteomes" id="UP000289193"/>
    </source>
</evidence>
<dbReference type="Pfam" id="PF13361">
    <property type="entry name" value="UvrD_C"/>
    <property type="match status" value="1"/>
</dbReference>
<accession>A0AAX2A7R4</accession>
<dbReference type="SUPFAM" id="SSF52980">
    <property type="entry name" value="Restriction endonuclease-like"/>
    <property type="match status" value="1"/>
</dbReference>
<keyword evidence="2 14" id="KW-0547">Nucleotide-binding</keyword>
<dbReference type="PROSITE" id="PS51198">
    <property type="entry name" value="UVRD_HELICASE_ATP_BIND"/>
    <property type="match status" value="1"/>
</dbReference>
<keyword evidence="3" id="KW-0227">DNA damage</keyword>
<sequence length="909" mass="106150">MKKYLALKASAGSGKTFALTVRYITLLLKGATPKEILTLTFTNKAANEMSERIYKTLLSLGEDEAYLNAIALESELSKEQILSKKSYLVNLFSNAALSIFTIDKFVNKILREFSGYAGINDDFEIKEDDVEKLSSKFLESLSLEEFDKLIDFSLFENKKYNSIFEVFKNMFEKAETIDVVNIDLSLIEIQKKEALQEALKIKEFILNCPNASNSAIKAVDYENFEELISKKWLEKDRAEEYSYFKKCSNELLEEFFSKTKEEVGNYYKLRSAFSLSRLFELYNLFKEYKRRYNSSKNYLHFDDISNICYELLSTKIDKEFLYFRLDSNFSHILIDEFQDTSLLQYKILKPLIEEILSSSEFKTFFYVGDTKQSIYRFRGGKRELFDYVLKTNPMVNVEVLNTNYRSCEQVVNYVNQAFNKLNSYEYHDQISVHKDGYVEVFEDEALLSEEKYENIAKKISELMQKGVNSNDIAILTYTNDDVLNLYSYLKKMFPSLKISTEMTSKLINQENVKAIINAIKYLYFQEGIYKENLNAIIGKAPESSFELNIDLKYRSVQESVLKIAQFLNVTDDNVMKFVELCSSYKNIVDFVYEIDELDASIENSEQVGLQILTIFKSKGLEFHTVLLLDRIKQKVANRDYLLFEYDNVNLKNIYYKIGGLDNYSIEYKEALKKEKALEFEDELNILYVAMTRAKKNMIIFKKKEKSVFDLLDLKIAALGEVIKSDNKTKNYEKSEKVIYKALDLGKQEKPIKVEEDNDNAYTLHAKYFGIATHFCLEMMNNFDEKSLHLAINLVKNRYSNYLDESDIANIKARVFQLIAHEEFLALTSNANYSKEQSLIYKGELKIIDLLVEKEGKYFIFDYKTTRDELQEHIEQVSHYEKAIKNILVNDEVYSFIIYLNEKGVKLKKV</sequence>
<evidence type="ECO:0000256" key="11">
    <source>
        <dbReference type="ARBA" id="ARBA00034617"/>
    </source>
</evidence>
<dbReference type="EMBL" id="CP031217">
    <property type="protein sequence ID" value="AXH13169.1"/>
    <property type="molecule type" value="Genomic_DNA"/>
</dbReference>
<evidence type="ECO:0000313" key="18">
    <source>
        <dbReference type="Proteomes" id="UP000253850"/>
    </source>
</evidence>
<dbReference type="Proteomes" id="UP000253850">
    <property type="component" value="Chromosome"/>
</dbReference>
<dbReference type="PANTHER" id="PTHR11070:SF67">
    <property type="entry name" value="DNA 3'-5' HELICASE"/>
    <property type="match status" value="1"/>
</dbReference>
<keyword evidence="1" id="KW-0540">Nuclease</keyword>